<dbReference type="GO" id="GO:0004497">
    <property type="term" value="F:monooxygenase activity"/>
    <property type="evidence" value="ECO:0007669"/>
    <property type="project" value="UniProtKB-KW"/>
</dbReference>
<evidence type="ECO:0000259" key="1">
    <source>
        <dbReference type="PROSITE" id="PS51725"/>
    </source>
</evidence>
<feature type="domain" description="ABM" evidence="1">
    <location>
        <begin position="10"/>
        <end position="99"/>
    </location>
</feature>
<accession>A0A432P6L1</accession>
<evidence type="ECO:0000313" key="3">
    <source>
        <dbReference type="Proteomes" id="UP000278081"/>
    </source>
</evidence>
<dbReference type="InterPro" id="IPR007138">
    <property type="entry name" value="ABM_dom"/>
</dbReference>
<keyword evidence="2" id="KW-0503">Monooxygenase</keyword>
<dbReference type="InterPro" id="IPR050744">
    <property type="entry name" value="AI-2_Isomerase_LsrG"/>
</dbReference>
<dbReference type="InterPro" id="IPR011008">
    <property type="entry name" value="Dimeric_a/b-barrel"/>
</dbReference>
<dbReference type="GO" id="GO:0005829">
    <property type="term" value="C:cytosol"/>
    <property type="evidence" value="ECO:0007669"/>
    <property type="project" value="TreeGrafter"/>
</dbReference>
<dbReference type="PANTHER" id="PTHR33336:SF1">
    <property type="entry name" value="(4S)-4-HYDROXY-5-PHOSPHONOOXYPENTANE-2,3-DIONE ISOMERASE"/>
    <property type="match status" value="1"/>
</dbReference>
<dbReference type="EMBL" id="RJTJ01000004">
    <property type="protein sequence ID" value="RUM08353.1"/>
    <property type="molecule type" value="Genomic_DNA"/>
</dbReference>
<dbReference type="Proteomes" id="UP000278081">
    <property type="component" value="Unassembled WGS sequence"/>
</dbReference>
<sequence>MSAAEGTKRFVVVVDFMIHDEYVEKFRPAVIANAAASVNDEPGCTVFDVCVDPTNPKHIHLYEVYNSRADFDYHLKTEHFLSFNELTAPWVGDKHVQTFDLVMQA</sequence>
<dbReference type="PANTHER" id="PTHR33336">
    <property type="entry name" value="QUINOL MONOOXYGENASE YGIN-RELATED"/>
    <property type="match status" value="1"/>
</dbReference>
<name>A0A432P6L1_9HYPH</name>
<dbReference type="OrthoDB" id="9812754at2"/>
<protein>
    <submittedName>
        <fullName evidence="2">Antibiotic biosynthesis monooxygenase</fullName>
    </submittedName>
</protein>
<dbReference type="Gene3D" id="3.30.70.100">
    <property type="match status" value="1"/>
</dbReference>
<proteinExistence type="predicted"/>
<organism evidence="2 3">
    <name type="scientific">Rhizobium chutanense</name>
    <dbReference type="NCBI Taxonomy" id="2035448"/>
    <lineage>
        <taxon>Bacteria</taxon>
        <taxon>Pseudomonadati</taxon>
        <taxon>Pseudomonadota</taxon>
        <taxon>Alphaproteobacteria</taxon>
        <taxon>Hyphomicrobiales</taxon>
        <taxon>Rhizobiaceae</taxon>
        <taxon>Rhizobium/Agrobacterium group</taxon>
        <taxon>Rhizobium</taxon>
    </lineage>
</organism>
<dbReference type="SUPFAM" id="SSF54909">
    <property type="entry name" value="Dimeric alpha+beta barrel"/>
    <property type="match status" value="1"/>
</dbReference>
<gene>
    <name evidence="2" type="ORF">EFR84_06070</name>
</gene>
<dbReference type="PROSITE" id="PS51725">
    <property type="entry name" value="ABM"/>
    <property type="match status" value="1"/>
</dbReference>
<evidence type="ECO:0000313" key="2">
    <source>
        <dbReference type="EMBL" id="RUM08353.1"/>
    </source>
</evidence>
<keyword evidence="2" id="KW-0560">Oxidoreductase</keyword>
<dbReference type="AlphaFoldDB" id="A0A432P6L1"/>
<reference evidence="2 3" key="1">
    <citation type="submission" date="2018-11" db="EMBL/GenBank/DDBJ databases">
        <title>Rhizobium chutanense sp. nov., isolated from root nodules of Phaseolus vulgaris in China.</title>
        <authorList>
            <person name="Huo Y."/>
        </authorList>
    </citation>
    <scope>NUCLEOTIDE SEQUENCE [LARGE SCALE GENOMIC DNA]</scope>
    <source>
        <strain evidence="2 3">C16</strain>
    </source>
</reference>
<dbReference type="Pfam" id="PF03992">
    <property type="entry name" value="ABM"/>
    <property type="match status" value="1"/>
</dbReference>
<comment type="caution">
    <text evidence="2">The sequence shown here is derived from an EMBL/GenBank/DDBJ whole genome shotgun (WGS) entry which is preliminary data.</text>
</comment>
<dbReference type="RefSeq" id="WP_126908112.1">
    <property type="nucleotide sequence ID" value="NZ_ML133751.1"/>
</dbReference>